<organism evidence="13 14">
    <name type="scientific">Pseudomonas endophytica</name>
    <dbReference type="NCBI Taxonomy" id="1563157"/>
    <lineage>
        <taxon>Bacteria</taxon>
        <taxon>Pseudomonadati</taxon>
        <taxon>Pseudomonadota</taxon>
        <taxon>Gammaproteobacteria</taxon>
        <taxon>Pseudomonadales</taxon>
        <taxon>Pseudomonadaceae</taxon>
        <taxon>Pseudomonas</taxon>
    </lineage>
</organism>
<dbReference type="AlphaFoldDB" id="A0A0Q0XSZ6"/>
<feature type="domain" description="HAMP" evidence="12">
    <location>
        <begin position="295"/>
        <end position="348"/>
    </location>
</feature>
<feature type="transmembrane region" description="Helical" evidence="10">
    <location>
        <begin position="274"/>
        <end position="293"/>
    </location>
</feature>
<keyword evidence="6" id="KW-0808">Transferase</keyword>
<protein>
    <recommendedName>
        <fullName evidence="3">histidine kinase</fullName>
        <ecNumber evidence="3">2.7.13.3</ecNumber>
    </recommendedName>
</protein>
<keyword evidence="10" id="KW-0812">Transmembrane</keyword>
<dbReference type="Gene3D" id="1.10.287.130">
    <property type="match status" value="1"/>
</dbReference>
<evidence type="ECO:0000256" key="5">
    <source>
        <dbReference type="ARBA" id="ARBA00022553"/>
    </source>
</evidence>
<dbReference type="PROSITE" id="PS50109">
    <property type="entry name" value="HIS_KIN"/>
    <property type="match status" value="1"/>
</dbReference>
<evidence type="ECO:0000313" key="13">
    <source>
        <dbReference type="EMBL" id="KQB53296.1"/>
    </source>
</evidence>
<reference evidence="13 14" key="1">
    <citation type="submission" date="2015-10" db="EMBL/GenBank/DDBJ databases">
        <title>Pseudomonas helleri sp. nov. and Pseudomonas weihenstephanensis sp. nov., isolated from raw cows milk.</title>
        <authorList>
            <person name="Von Neubeck M."/>
            <person name="Huptas C."/>
            <person name="Wenning M."/>
            <person name="Scherer S."/>
        </authorList>
    </citation>
    <scope>NUCLEOTIDE SEQUENCE [LARGE SCALE GENOMIC DNA]</scope>
    <source>
        <strain evidence="13 14">BSTT44</strain>
    </source>
</reference>
<dbReference type="GO" id="GO:0005524">
    <property type="term" value="F:ATP binding"/>
    <property type="evidence" value="ECO:0007669"/>
    <property type="project" value="UniProtKB-KW"/>
</dbReference>
<keyword evidence="14" id="KW-1185">Reference proteome</keyword>
<dbReference type="GO" id="GO:0000155">
    <property type="term" value="F:phosphorelay sensor kinase activity"/>
    <property type="evidence" value="ECO:0007669"/>
    <property type="project" value="InterPro"/>
</dbReference>
<comment type="subcellular location">
    <subcellularLocation>
        <location evidence="2">Cell membrane</location>
        <topology evidence="2">Multi-pass membrane protein</topology>
    </subcellularLocation>
</comment>
<keyword evidence="10" id="KW-0472">Membrane</keyword>
<dbReference type="OrthoDB" id="9815750at2"/>
<dbReference type="CDD" id="cd00082">
    <property type="entry name" value="HisKA"/>
    <property type="match status" value="1"/>
</dbReference>
<keyword evidence="7" id="KW-0547">Nucleotide-binding</keyword>
<dbReference type="SMART" id="SM00387">
    <property type="entry name" value="HATPase_c"/>
    <property type="match status" value="1"/>
</dbReference>
<evidence type="ECO:0000256" key="3">
    <source>
        <dbReference type="ARBA" id="ARBA00012438"/>
    </source>
</evidence>
<keyword evidence="9" id="KW-0067">ATP-binding</keyword>
<dbReference type="SUPFAM" id="SSF47384">
    <property type="entry name" value="Homodimeric domain of signal transducing histidine kinase"/>
    <property type="match status" value="1"/>
</dbReference>
<evidence type="ECO:0000313" key="14">
    <source>
        <dbReference type="Proteomes" id="UP000050342"/>
    </source>
</evidence>
<evidence type="ECO:0000256" key="9">
    <source>
        <dbReference type="ARBA" id="ARBA00022840"/>
    </source>
</evidence>
<keyword evidence="10" id="KW-1133">Transmembrane helix</keyword>
<evidence type="ECO:0000256" key="1">
    <source>
        <dbReference type="ARBA" id="ARBA00000085"/>
    </source>
</evidence>
<dbReference type="InterPro" id="IPR003660">
    <property type="entry name" value="HAMP_dom"/>
</dbReference>
<dbReference type="PANTHER" id="PTHR44936:SF10">
    <property type="entry name" value="SENSOR PROTEIN RSTB"/>
    <property type="match status" value="1"/>
</dbReference>
<evidence type="ECO:0000256" key="6">
    <source>
        <dbReference type="ARBA" id="ARBA00022679"/>
    </source>
</evidence>
<evidence type="ECO:0000256" key="8">
    <source>
        <dbReference type="ARBA" id="ARBA00022777"/>
    </source>
</evidence>
<dbReference type="InterPro" id="IPR050980">
    <property type="entry name" value="2C_sensor_his_kinase"/>
</dbReference>
<evidence type="ECO:0000256" key="10">
    <source>
        <dbReference type="SAM" id="Phobius"/>
    </source>
</evidence>
<proteinExistence type="predicted"/>
<keyword evidence="4" id="KW-1003">Cell membrane</keyword>
<dbReference type="InterPro" id="IPR036890">
    <property type="entry name" value="HATPase_C_sf"/>
</dbReference>
<dbReference type="EC" id="2.7.13.3" evidence="3"/>
<dbReference type="InterPro" id="IPR003594">
    <property type="entry name" value="HATPase_dom"/>
</dbReference>
<dbReference type="PANTHER" id="PTHR44936">
    <property type="entry name" value="SENSOR PROTEIN CREC"/>
    <property type="match status" value="1"/>
</dbReference>
<feature type="transmembrane region" description="Helical" evidence="10">
    <location>
        <begin position="22"/>
        <end position="44"/>
    </location>
</feature>
<keyword evidence="5" id="KW-0597">Phosphoprotein</keyword>
<dbReference type="Gene3D" id="3.30.565.10">
    <property type="entry name" value="Histidine kinase-like ATPase, C-terminal domain"/>
    <property type="match status" value="1"/>
</dbReference>
<keyword evidence="8 13" id="KW-0418">Kinase</keyword>
<dbReference type="EMBL" id="LLWH01000171">
    <property type="protein sequence ID" value="KQB53296.1"/>
    <property type="molecule type" value="Genomic_DNA"/>
</dbReference>
<accession>A0A0Q0XSZ6</accession>
<sequence>MTSHSRLHVLLQWLARPHRSLVARYTLLSVVVMSVALITLAIFYEQIAKDLLNRLTGERLDAQALSTANRLSSFLDDRFYQLSALSNHPNMPEFIVDQSRLISDVDSLLKLEGDLPFMYGVLFFDEQDRLIKVLPGQSASGEPYWGSEHWSIAGLPVQWVGDVEVIGPLLPKAGGSGSFLIRKSIRIGRTNQKVRIALHLRLASLTELLVSAGMSGVVAPLLRVPGGAFVDPTGRQVKAPGQWHEGPMILPGWQLVFSVEPGAILKPLNDARWWLYWVAAGFIGFILVVFFTLSRQLRARVNTLLQGAHQLSMGDLSYRLAQQPQDDEIGQVARAFNVMAERLAQVMDHTVRTENLAVLGTFATGVAHEVRNPLATMKTTVQALLRREQEPERRHLLSDLVKEIDRLSRVTNDLLQYGRPHPAEPCVVSVADLFAHTVAMVTPHLQARNLQLVCEPAGRLQIVVDPDQARQVLLNLCLNAVQASPDGAVVRLSAETGQGRVRLLIIDQGCGISAEHLQQIRQPFFTLKPQGTGLGLSISQQLLEANGARLHIHSQLGEGTQVTLDFPAAQQIVCSEPHSLPEE</sequence>
<gene>
    <name evidence="13" type="ORF">AQS70_11000</name>
</gene>
<dbReference type="PROSITE" id="PS50885">
    <property type="entry name" value="HAMP"/>
    <property type="match status" value="1"/>
</dbReference>
<dbReference type="SUPFAM" id="SSF158472">
    <property type="entry name" value="HAMP domain-like"/>
    <property type="match status" value="1"/>
</dbReference>
<dbReference type="InterPro" id="IPR003661">
    <property type="entry name" value="HisK_dim/P_dom"/>
</dbReference>
<dbReference type="RefSeq" id="WP_055103211.1">
    <property type="nucleotide sequence ID" value="NZ_LLWH01000171.1"/>
</dbReference>
<evidence type="ECO:0000259" key="11">
    <source>
        <dbReference type="PROSITE" id="PS50109"/>
    </source>
</evidence>
<comment type="caution">
    <text evidence="13">The sequence shown here is derived from an EMBL/GenBank/DDBJ whole genome shotgun (WGS) entry which is preliminary data.</text>
</comment>
<feature type="domain" description="Histidine kinase" evidence="11">
    <location>
        <begin position="365"/>
        <end position="570"/>
    </location>
</feature>
<dbReference type="STRING" id="1563157.AQS70_11000"/>
<dbReference type="Gene3D" id="6.10.340.10">
    <property type="match status" value="1"/>
</dbReference>
<dbReference type="Pfam" id="PF00512">
    <property type="entry name" value="HisKA"/>
    <property type="match status" value="1"/>
</dbReference>
<comment type="catalytic activity">
    <reaction evidence="1">
        <text>ATP + protein L-histidine = ADP + protein N-phospho-L-histidine.</text>
        <dbReference type="EC" id="2.7.13.3"/>
    </reaction>
</comment>
<dbReference type="SMART" id="SM00388">
    <property type="entry name" value="HisKA"/>
    <property type="match status" value="1"/>
</dbReference>
<dbReference type="InterPro" id="IPR004358">
    <property type="entry name" value="Sig_transdc_His_kin-like_C"/>
</dbReference>
<evidence type="ECO:0000256" key="7">
    <source>
        <dbReference type="ARBA" id="ARBA00022741"/>
    </source>
</evidence>
<evidence type="ECO:0000256" key="4">
    <source>
        <dbReference type="ARBA" id="ARBA00022475"/>
    </source>
</evidence>
<evidence type="ECO:0000259" key="12">
    <source>
        <dbReference type="PROSITE" id="PS50885"/>
    </source>
</evidence>
<dbReference type="SMART" id="SM00304">
    <property type="entry name" value="HAMP"/>
    <property type="match status" value="1"/>
</dbReference>
<dbReference type="PRINTS" id="PR00344">
    <property type="entry name" value="BCTRLSENSOR"/>
</dbReference>
<dbReference type="InterPro" id="IPR036097">
    <property type="entry name" value="HisK_dim/P_sf"/>
</dbReference>
<dbReference type="Pfam" id="PF02518">
    <property type="entry name" value="HATPase_c"/>
    <property type="match status" value="1"/>
</dbReference>
<evidence type="ECO:0000256" key="2">
    <source>
        <dbReference type="ARBA" id="ARBA00004651"/>
    </source>
</evidence>
<dbReference type="InterPro" id="IPR005467">
    <property type="entry name" value="His_kinase_dom"/>
</dbReference>
<dbReference type="SUPFAM" id="SSF55874">
    <property type="entry name" value="ATPase domain of HSP90 chaperone/DNA topoisomerase II/histidine kinase"/>
    <property type="match status" value="1"/>
</dbReference>
<dbReference type="GO" id="GO:0005886">
    <property type="term" value="C:plasma membrane"/>
    <property type="evidence" value="ECO:0007669"/>
    <property type="project" value="UniProtKB-SubCell"/>
</dbReference>
<dbReference type="Proteomes" id="UP000050342">
    <property type="component" value="Unassembled WGS sequence"/>
</dbReference>
<dbReference type="Pfam" id="PF00672">
    <property type="entry name" value="HAMP"/>
    <property type="match status" value="1"/>
</dbReference>
<name>A0A0Q0XSZ6_9PSED</name>
<dbReference type="CDD" id="cd06225">
    <property type="entry name" value="HAMP"/>
    <property type="match status" value="1"/>
</dbReference>